<evidence type="ECO:0000313" key="8">
    <source>
        <dbReference type="EMBL" id="NBG88785.1"/>
    </source>
</evidence>
<comment type="function">
    <text evidence="6">Involved in transcription antitermination. Required for transcription of ribosomal RNA (rRNA) genes. Binds specifically to the boxA antiterminator sequence of the ribosomal RNA (rrn) operons.</text>
</comment>
<evidence type="ECO:0000256" key="4">
    <source>
        <dbReference type="ARBA" id="ARBA00023015"/>
    </source>
</evidence>
<keyword evidence="3 6" id="KW-0694">RNA-binding</keyword>
<evidence type="ECO:0000313" key="9">
    <source>
        <dbReference type="Proteomes" id="UP000449710"/>
    </source>
</evidence>
<dbReference type="PANTHER" id="PTHR11078">
    <property type="entry name" value="N UTILIZATION SUBSTANCE PROTEIN B-RELATED"/>
    <property type="match status" value="1"/>
</dbReference>
<comment type="caution">
    <text evidence="8">The sequence shown here is derived from an EMBL/GenBank/DDBJ whole genome shotgun (WGS) entry which is preliminary data.</text>
</comment>
<evidence type="ECO:0000256" key="1">
    <source>
        <dbReference type="ARBA" id="ARBA00005952"/>
    </source>
</evidence>
<dbReference type="Gene3D" id="1.10.940.10">
    <property type="entry name" value="NusB-like"/>
    <property type="match status" value="1"/>
</dbReference>
<gene>
    <name evidence="6 8" type="primary">nusB</name>
    <name evidence="8" type="ORF">ISALK_09750</name>
</gene>
<dbReference type="EMBL" id="SUMG01000011">
    <property type="protein sequence ID" value="NBG88785.1"/>
    <property type="molecule type" value="Genomic_DNA"/>
</dbReference>
<feature type="domain" description="NusB/RsmB/TIM44" evidence="7">
    <location>
        <begin position="5"/>
        <end position="129"/>
    </location>
</feature>
<dbReference type="HAMAP" id="MF_00073">
    <property type="entry name" value="NusB"/>
    <property type="match status" value="1"/>
</dbReference>
<dbReference type="AlphaFoldDB" id="A0AA44BF30"/>
<evidence type="ECO:0000259" key="7">
    <source>
        <dbReference type="Pfam" id="PF01029"/>
    </source>
</evidence>
<evidence type="ECO:0000256" key="2">
    <source>
        <dbReference type="ARBA" id="ARBA00022814"/>
    </source>
</evidence>
<comment type="similarity">
    <text evidence="1 6">Belongs to the NusB family.</text>
</comment>
<name>A0AA44BF30_9CLOT</name>
<proteinExistence type="inferred from homology"/>
<protein>
    <recommendedName>
        <fullName evidence="6">Transcription antitermination protein NusB</fullName>
    </recommendedName>
    <alternativeName>
        <fullName evidence="6">Antitermination factor NusB</fullName>
    </alternativeName>
</protein>
<dbReference type="Proteomes" id="UP000449710">
    <property type="component" value="Unassembled WGS sequence"/>
</dbReference>
<dbReference type="NCBIfam" id="TIGR01951">
    <property type="entry name" value="nusB"/>
    <property type="match status" value="1"/>
</dbReference>
<dbReference type="InterPro" id="IPR006027">
    <property type="entry name" value="NusB_RsmB_TIM44"/>
</dbReference>
<dbReference type="Pfam" id="PF01029">
    <property type="entry name" value="NusB"/>
    <property type="match status" value="1"/>
</dbReference>
<dbReference type="GO" id="GO:0005829">
    <property type="term" value="C:cytosol"/>
    <property type="evidence" value="ECO:0007669"/>
    <property type="project" value="TreeGrafter"/>
</dbReference>
<keyword evidence="5 6" id="KW-0804">Transcription</keyword>
<dbReference type="InterPro" id="IPR035926">
    <property type="entry name" value="NusB-like_sf"/>
</dbReference>
<keyword evidence="2 6" id="KW-0889">Transcription antitermination</keyword>
<dbReference type="GO" id="GO:0003723">
    <property type="term" value="F:RNA binding"/>
    <property type="evidence" value="ECO:0007669"/>
    <property type="project" value="UniProtKB-UniRule"/>
</dbReference>
<evidence type="ECO:0000256" key="5">
    <source>
        <dbReference type="ARBA" id="ARBA00023163"/>
    </source>
</evidence>
<organism evidence="8 9">
    <name type="scientific">Isachenkonia alkalipeptolytica</name>
    <dbReference type="NCBI Taxonomy" id="2565777"/>
    <lineage>
        <taxon>Bacteria</taxon>
        <taxon>Bacillati</taxon>
        <taxon>Bacillota</taxon>
        <taxon>Clostridia</taxon>
        <taxon>Eubacteriales</taxon>
        <taxon>Clostridiaceae</taxon>
        <taxon>Isachenkonia</taxon>
    </lineage>
</organism>
<dbReference type="GO" id="GO:0031564">
    <property type="term" value="P:transcription antitermination"/>
    <property type="evidence" value="ECO:0007669"/>
    <property type="project" value="UniProtKB-KW"/>
</dbReference>
<dbReference type="RefSeq" id="WP_160721750.1">
    <property type="nucleotide sequence ID" value="NZ_SUMG01000011.1"/>
</dbReference>
<evidence type="ECO:0000256" key="6">
    <source>
        <dbReference type="HAMAP-Rule" id="MF_00073"/>
    </source>
</evidence>
<dbReference type="PANTHER" id="PTHR11078:SF3">
    <property type="entry name" value="ANTITERMINATION NUSB DOMAIN-CONTAINING PROTEIN"/>
    <property type="match status" value="1"/>
</dbReference>
<keyword evidence="4 6" id="KW-0805">Transcription regulation</keyword>
<dbReference type="InterPro" id="IPR011605">
    <property type="entry name" value="NusB_fam"/>
</dbReference>
<sequence>MSRRSARELCMKILYEMEIKKEFDRKVLMTNEEYKVIKTEEDLYMENVIDHFINNQRIVDEILESHLTDWKLNRISKVDLSILRVATVEILFIPEIDSNVSINEAIEITKSYSEDKSAKYINGVLDSIATEKQSS</sequence>
<dbReference type="SUPFAM" id="SSF48013">
    <property type="entry name" value="NusB-like"/>
    <property type="match status" value="1"/>
</dbReference>
<evidence type="ECO:0000256" key="3">
    <source>
        <dbReference type="ARBA" id="ARBA00022884"/>
    </source>
</evidence>
<dbReference type="GO" id="GO:0006353">
    <property type="term" value="P:DNA-templated transcription termination"/>
    <property type="evidence" value="ECO:0007669"/>
    <property type="project" value="UniProtKB-UniRule"/>
</dbReference>
<accession>A0AA44BF30</accession>
<keyword evidence="9" id="KW-1185">Reference proteome</keyword>
<reference evidence="8 9" key="1">
    <citation type="submission" date="2019-04" db="EMBL/GenBank/DDBJ databases">
        <title>Isachenkonia alkalipeptolytica gen. nov. sp. nov. a new anaerobic, alkiliphilic organothrophic bacterium capable to reduce synthesized ferrihydrite isolated from a soda lake.</title>
        <authorList>
            <person name="Toshchakov S.V."/>
            <person name="Zavarzina D.G."/>
            <person name="Zhilina T.N."/>
            <person name="Kostrikina N.A."/>
            <person name="Kublanov I.V."/>
        </authorList>
    </citation>
    <scope>NUCLEOTIDE SEQUENCE [LARGE SCALE GENOMIC DNA]</scope>
    <source>
        <strain evidence="8 9">Z-1701</strain>
    </source>
</reference>